<dbReference type="EMBL" id="JACHOU010000027">
    <property type="protein sequence ID" value="MBB6357628.1"/>
    <property type="molecule type" value="Genomic_DNA"/>
</dbReference>
<dbReference type="CDD" id="cd08900">
    <property type="entry name" value="SRPBCC_CalC_Aha1-like_7"/>
    <property type="match status" value="1"/>
</dbReference>
<organism evidence="3 4">
    <name type="scientific">Aminobacter aganoensis</name>
    <dbReference type="NCBI Taxonomy" id="83264"/>
    <lineage>
        <taxon>Bacteria</taxon>
        <taxon>Pseudomonadati</taxon>
        <taxon>Pseudomonadota</taxon>
        <taxon>Alphaproteobacteria</taxon>
        <taxon>Hyphomicrobiales</taxon>
        <taxon>Phyllobacteriaceae</taxon>
        <taxon>Aminobacter</taxon>
    </lineage>
</organism>
<dbReference type="InterPro" id="IPR013538">
    <property type="entry name" value="ASHA1/2-like_C"/>
</dbReference>
<proteinExistence type="inferred from homology"/>
<dbReference type="SUPFAM" id="SSF55961">
    <property type="entry name" value="Bet v1-like"/>
    <property type="match status" value="1"/>
</dbReference>
<protein>
    <submittedName>
        <fullName evidence="3">Uncharacterized protein YndB with AHSA1/START domain</fullName>
    </submittedName>
</protein>
<feature type="domain" description="Activator of Hsp90 ATPase homologue 1/2-like C-terminal" evidence="2">
    <location>
        <begin position="19"/>
        <end position="150"/>
    </location>
</feature>
<gene>
    <name evidence="3" type="ORF">GGR00_005451</name>
</gene>
<comment type="caution">
    <text evidence="3">The sequence shown here is derived from an EMBL/GenBank/DDBJ whole genome shotgun (WGS) entry which is preliminary data.</text>
</comment>
<reference evidence="3 4" key="1">
    <citation type="submission" date="2020-08" db="EMBL/GenBank/DDBJ databases">
        <title>Genomic Encyclopedia of Type Strains, Phase IV (KMG-IV): sequencing the most valuable type-strain genomes for metagenomic binning, comparative biology and taxonomic classification.</title>
        <authorList>
            <person name="Goeker M."/>
        </authorList>
    </citation>
    <scope>NUCLEOTIDE SEQUENCE [LARGE SCALE GENOMIC DNA]</scope>
    <source>
        <strain evidence="3 4">DSM 7051</strain>
    </source>
</reference>
<evidence type="ECO:0000259" key="2">
    <source>
        <dbReference type="Pfam" id="PF08327"/>
    </source>
</evidence>
<name>A0A7X0KNX8_9HYPH</name>
<evidence type="ECO:0000256" key="1">
    <source>
        <dbReference type="ARBA" id="ARBA00006817"/>
    </source>
</evidence>
<keyword evidence="4" id="KW-1185">Reference proteome</keyword>
<sequence length="158" mass="17657">MTVSSVAHTTFVIERDLPASPRHAFSFWSEPERKTRWNDCHPDWTVLEDSFDFRVGGIEAKRWRMPDGTELTFRADYFDIAAGQRIIYGFEMSHAGKRISASLATIEFLPDGAQTRMVFTEQLAFLGPADAMAARISGTGTGFDRLVELVAREGAGVH</sequence>
<accession>A0A7X0KNX8</accession>
<dbReference type="Pfam" id="PF08327">
    <property type="entry name" value="AHSA1"/>
    <property type="match status" value="1"/>
</dbReference>
<evidence type="ECO:0000313" key="3">
    <source>
        <dbReference type="EMBL" id="MBB6357628.1"/>
    </source>
</evidence>
<dbReference type="Proteomes" id="UP000536262">
    <property type="component" value="Unassembled WGS sequence"/>
</dbReference>
<dbReference type="Gene3D" id="3.30.530.20">
    <property type="match status" value="1"/>
</dbReference>
<evidence type="ECO:0000313" key="4">
    <source>
        <dbReference type="Proteomes" id="UP000536262"/>
    </source>
</evidence>
<dbReference type="InterPro" id="IPR023393">
    <property type="entry name" value="START-like_dom_sf"/>
</dbReference>
<comment type="similarity">
    <text evidence="1">Belongs to the AHA1 family.</text>
</comment>
<dbReference type="RefSeq" id="WP_184702436.1">
    <property type="nucleotide sequence ID" value="NZ_BAABEG010000001.1"/>
</dbReference>
<dbReference type="AlphaFoldDB" id="A0A7X0KNX8"/>